<dbReference type="Gene3D" id="3.40.630.30">
    <property type="match status" value="1"/>
</dbReference>
<feature type="domain" description="N-acetyltransferase" evidence="1">
    <location>
        <begin position="8"/>
        <end position="189"/>
    </location>
</feature>
<dbReference type="PROSITE" id="PS51186">
    <property type="entry name" value="GNAT"/>
    <property type="match status" value="1"/>
</dbReference>
<protein>
    <submittedName>
        <fullName evidence="2">GNAT family N-acetyltransferase</fullName>
        <ecNumber evidence="2">2.3.1.-</ecNumber>
    </submittedName>
</protein>
<reference evidence="2" key="1">
    <citation type="submission" date="2022-06" db="EMBL/GenBank/DDBJ databases">
        <title>Ornithinimicrobium JY.X270.</title>
        <authorList>
            <person name="Huang Y."/>
        </authorList>
    </citation>
    <scope>NUCLEOTIDE SEQUENCE</scope>
    <source>
        <strain evidence="2">JY.X270</strain>
    </source>
</reference>
<evidence type="ECO:0000313" key="2">
    <source>
        <dbReference type="EMBL" id="USQ76933.1"/>
    </source>
</evidence>
<dbReference type="GO" id="GO:0016746">
    <property type="term" value="F:acyltransferase activity"/>
    <property type="evidence" value="ECO:0007669"/>
    <property type="project" value="UniProtKB-KW"/>
</dbReference>
<dbReference type="Pfam" id="PF00583">
    <property type="entry name" value="Acetyltransf_1"/>
    <property type="match status" value="1"/>
</dbReference>
<evidence type="ECO:0000259" key="1">
    <source>
        <dbReference type="PROSITE" id="PS51186"/>
    </source>
</evidence>
<dbReference type="InterPro" id="IPR000182">
    <property type="entry name" value="GNAT_dom"/>
</dbReference>
<dbReference type="PANTHER" id="PTHR39173">
    <property type="entry name" value="ACETYLTRANSFERASE"/>
    <property type="match status" value="1"/>
</dbReference>
<gene>
    <name evidence="2" type="ORF">NF557_03120</name>
</gene>
<evidence type="ECO:0000313" key="3">
    <source>
        <dbReference type="Proteomes" id="UP001056535"/>
    </source>
</evidence>
<proteinExistence type="predicted"/>
<organism evidence="2 3">
    <name type="scientific">Ornithinimicrobium cryptoxanthini</name>
    <dbReference type="NCBI Taxonomy" id="2934161"/>
    <lineage>
        <taxon>Bacteria</taxon>
        <taxon>Bacillati</taxon>
        <taxon>Actinomycetota</taxon>
        <taxon>Actinomycetes</taxon>
        <taxon>Micrococcales</taxon>
        <taxon>Ornithinimicrobiaceae</taxon>
        <taxon>Ornithinimicrobium</taxon>
    </lineage>
</organism>
<dbReference type="EC" id="2.3.1.-" evidence="2"/>
<dbReference type="PANTHER" id="PTHR39173:SF1">
    <property type="entry name" value="ACETYLTRANSFERASE"/>
    <property type="match status" value="1"/>
</dbReference>
<dbReference type="CDD" id="cd04301">
    <property type="entry name" value="NAT_SF"/>
    <property type="match status" value="1"/>
</dbReference>
<name>A0ABY4YJG4_9MICO</name>
<keyword evidence="2" id="KW-0808">Transferase</keyword>
<keyword evidence="2" id="KW-0012">Acyltransferase</keyword>
<sequence length="189" mass="21095">MPSPRSHVVLRDPLPTDRAQVLAAQAELAADDFNFALFDFGPGHEDPRHQDPGYRDQVWEQFLDKVARDRSGIDLAPGRVPATMLLALVGDDVVGRVHLRHELTAALLEEGGHIGYGVRPGFRRRGYATQMLRQGLVVAQHLGIARALVTCDDDNPGSIATIERCGGQLEDRRRREDGRLTRRYWIDLA</sequence>
<dbReference type="InterPro" id="IPR016181">
    <property type="entry name" value="Acyl_CoA_acyltransferase"/>
</dbReference>
<dbReference type="SUPFAM" id="SSF55729">
    <property type="entry name" value="Acyl-CoA N-acyltransferases (Nat)"/>
    <property type="match status" value="1"/>
</dbReference>
<keyword evidence="3" id="KW-1185">Reference proteome</keyword>
<accession>A0ABY4YJG4</accession>
<dbReference type="EMBL" id="CP099490">
    <property type="protein sequence ID" value="USQ76933.1"/>
    <property type="molecule type" value="Genomic_DNA"/>
</dbReference>
<dbReference type="RefSeq" id="WP_252621636.1">
    <property type="nucleotide sequence ID" value="NZ_CP099490.1"/>
</dbReference>
<dbReference type="Proteomes" id="UP001056535">
    <property type="component" value="Chromosome"/>
</dbReference>